<dbReference type="SUPFAM" id="SSF81901">
    <property type="entry name" value="HCP-like"/>
    <property type="match status" value="1"/>
</dbReference>
<accession>A0A1D2VP95</accession>
<dbReference type="Proteomes" id="UP000095038">
    <property type="component" value="Unassembled WGS sequence"/>
</dbReference>
<dbReference type="OrthoDB" id="1658288at2759"/>
<reference evidence="2" key="1">
    <citation type="submission" date="2016-05" db="EMBL/GenBank/DDBJ databases">
        <title>Comparative genomics of biotechnologically important yeasts.</title>
        <authorList>
            <consortium name="DOE Joint Genome Institute"/>
            <person name="Riley R."/>
            <person name="Haridas S."/>
            <person name="Wolfe K.H."/>
            <person name="Lopes M.R."/>
            <person name="Hittinger C.T."/>
            <person name="Goker M."/>
            <person name="Salamov A."/>
            <person name="Wisecaver J."/>
            <person name="Long T.M."/>
            <person name="Aerts A.L."/>
            <person name="Barry K."/>
            <person name="Choi C."/>
            <person name="Clum A."/>
            <person name="Coughlan A.Y."/>
            <person name="Deshpande S."/>
            <person name="Douglass A.P."/>
            <person name="Hanson S.J."/>
            <person name="Klenk H.-P."/>
            <person name="Labutti K."/>
            <person name="Lapidus A."/>
            <person name="Lindquist E."/>
            <person name="Lipzen A."/>
            <person name="Meier-Kolthoff J.P."/>
            <person name="Ohm R.A."/>
            <person name="Otillar R.P."/>
            <person name="Pangilinan J."/>
            <person name="Peng Y."/>
            <person name="Rokas A."/>
            <person name="Rosa C.A."/>
            <person name="Scheuner C."/>
            <person name="Sibirny A.A."/>
            <person name="Slot J.C."/>
            <person name="Stielow J.B."/>
            <person name="Sun H."/>
            <person name="Kurtzman C.P."/>
            <person name="Blackwell M."/>
            <person name="Grigoriev I.V."/>
            <person name="Jeffries T.W."/>
        </authorList>
    </citation>
    <scope>NUCLEOTIDE SEQUENCE [LARGE SCALE GENOMIC DNA]</scope>
    <source>
        <strain evidence="2">DSM 1968</strain>
    </source>
</reference>
<dbReference type="EMBL" id="KV454475">
    <property type="protein sequence ID" value="ODV63431.1"/>
    <property type="molecule type" value="Genomic_DNA"/>
</dbReference>
<dbReference type="AlphaFoldDB" id="A0A1D2VP95"/>
<dbReference type="InParanoid" id="A0A1D2VP95"/>
<protein>
    <recommendedName>
        <fullName evidence="3">HCP-like protein</fullName>
    </recommendedName>
</protein>
<dbReference type="STRING" id="1344418.A0A1D2VP95"/>
<dbReference type="FunCoup" id="A0A1D2VP95">
    <property type="interactions" value="6"/>
</dbReference>
<sequence>QLSQILPKKKFIKRQLFDLDSRHTYRKIIPVYQLFYNSISNQNQNESPIKIPEYIDGSDLMIMKRILENYRILSNLIIKNLVNLENELLEAAAELHDNNAISILAFETLLDKNSNIDDKNSAKSLIKSLHNIDHPLTIKNLGDLAFNFKNYLNAEHYYLSYLDIISKSNPNKNLNKINLIFANTSITNTLAETYKQLGILNFQKPNLSLAKQYFTQSILTLNTYNSSNSNSIQSHYYLAQIYSRTNPKLSRYHLEISAQSAFKESFKDLGFLELNYFNNPIKALEWFKLGYDLNDSDINYLIGKFDCYILLNDYTEARSTYDSL</sequence>
<evidence type="ECO:0000313" key="1">
    <source>
        <dbReference type="EMBL" id="ODV63431.1"/>
    </source>
</evidence>
<dbReference type="InterPro" id="IPR011990">
    <property type="entry name" value="TPR-like_helical_dom_sf"/>
</dbReference>
<feature type="non-terminal residue" evidence="1">
    <location>
        <position position="324"/>
    </location>
</feature>
<name>A0A1D2VP95_9ASCO</name>
<feature type="non-terminal residue" evidence="1">
    <location>
        <position position="1"/>
    </location>
</feature>
<proteinExistence type="predicted"/>
<dbReference type="RefSeq" id="XP_020049738.1">
    <property type="nucleotide sequence ID" value="XM_020189942.1"/>
</dbReference>
<dbReference type="Gene3D" id="1.25.40.10">
    <property type="entry name" value="Tetratricopeptide repeat domain"/>
    <property type="match status" value="1"/>
</dbReference>
<gene>
    <name evidence="1" type="ORF">ASCRUDRAFT_26236</name>
</gene>
<evidence type="ECO:0008006" key="3">
    <source>
        <dbReference type="Google" id="ProtNLM"/>
    </source>
</evidence>
<organism evidence="1 2">
    <name type="scientific">Ascoidea rubescens DSM 1968</name>
    <dbReference type="NCBI Taxonomy" id="1344418"/>
    <lineage>
        <taxon>Eukaryota</taxon>
        <taxon>Fungi</taxon>
        <taxon>Dikarya</taxon>
        <taxon>Ascomycota</taxon>
        <taxon>Saccharomycotina</taxon>
        <taxon>Saccharomycetes</taxon>
        <taxon>Ascoideaceae</taxon>
        <taxon>Ascoidea</taxon>
    </lineage>
</organism>
<keyword evidence="2" id="KW-1185">Reference proteome</keyword>
<dbReference type="GeneID" id="30963578"/>
<evidence type="ECO:0000313" key="2">
    <source>
        <dbReference type="Proteomes" id="UP000095038"/>
    </source>
</evidence>